<dbReference type="GO" id="GO:0044344">
    <property type="term" value="P:cellular response to fibroblast growth factor stimulus"/>
    <property type="evidence" value="ECO:0007669"/>
    <property type="project" value="TreeGrafter"/>
</dbReference>
<evidence type="ECO:0000256" key="5">
    <source>
        <dbReference type="ARBA" id="ARBA00013203"/>
    </source>
</evidence>
<proteinExistence type="inferred from homology"/>
<evidence type="ECO:0000256" key="1">
    <source>
        <dbReference type="ARBA" id="ARBA00004496"/>
    </source>
</evidence>
<dbReference type="Pfam" id="PF06017">
    <property type="entry name" value="Myosin_TH1"/>
    <property type="match status" value="1"/>
</dbReference>
<evidence type="ECO:0000256" key="9">
    <source>
        <dbReference type="ARBA" id="ARBA00022679"/>
    </source>
</evidence>
<evidence type="ECO:0000259" key="27">
    <source>
        <dbReference type="PROSITE" id="PS50011"/>
    </source>
</evidence>
<evidence type="ECO:0000256" key="6">
    <source>
        <dbReference type="ARBA" id="ARBA00022490"/>
    </source>
</evidence>
<dbReference type="SUPFAM" id="SSF52540">
    <property type="entry name" value="P-loop containing nucleoside triphosphate hydrolases"/>
    <property type="match status" value="1"/>
</dbReference>
<dbReference type="PANTHER" id="PTHR46392">
    <property type="entry name" value="DUAL SERINE/THREONINE AND TYROSINE PROTEIN KINASE"/>
    <property type="match status" value="1"/>
</dbReference>
<keyword evidence="17" id="KW-0844">Vision</keyword>
<dbReference type="GO" id="GO:0005737">
    <property type="term" value="C:cytoplasm"/>
    <property type="evidence" value="ECO:0007669"/>
    <property type="project" value="UniProtKB-SubCell"/>
</dbReference>
<dbReference type="PRINTS" id="PR00193">
    <property type="entry name" value="MYOSINHEAVY"/>
</dbReference>
<dbReference type="GO" id="GO:0003779">
    <property type="term" value="F:actin binding"/>
    <property type="evidence" value="ECO:0007669"/>
    <property type="project" value="UniProtKB-KW"/>
</dbReference>
<dbReference type="InterPro" id="IPR036961">
    <property type="entry name" value="Kinesin_motor_dom_sf"/>
</dbReference>
<evidence type="ECO:0000256" key="12">
    <source>
        <dbReference type="ARBA" id="ARBA00022840"/>
    </source>
</evidence>
<feature type="compositionally biased region" description="Basic and acidic residues" evidence="26">
    <location>
        <begin position="1"/>
        <end position="16"/>
    </location>
</feature>
<dbReference type="SMART" id="SM00242">
    <property type="entry name" value="MYSc"/>
    <property type="match status" value="1"/>
</dbReference>
<dbReference type="PROSITE" id="PS50096">
    <property type="entry name" value="IQ"/>
    <property type="match status" value="1"/>
</dbReference>
<comment type="subcellular location">
    <subcellularLocation>
        <location evidence="1">Cytoplasm</location>
    </subcellularLocation>
</comment>
<dbReference type="Gene3D" id="1.20.5.190">
    <property type="match status" value="1"/>
</dbReference>
<dbReference type="PROSITE" id="PS51456">
    <property type="entry name" value="MYOSIN_MOTOR"/>
    <property type="match status" value="1"/>
</dbReference>
<evidence type="ECO:0000256" key="26">
    <source>
        <dbReference type="SAM" id="MobiDB-lite"/>
    </source>
</evidence>
<feature type="domain" description="TH1" evidence="29">
    <location>
        <begin position="1774"/>
        <end position="1962"/>
    </location>
</feature>
<keyword evidence="10 24" id="KW-0547">Nucleotide-binding</keyword>
<dbReference type="Gene3D" id="1.10.10.820">
    <property type="match status" value="1"/>
</dbReference>
<dbReference type="OrthoDB" id="122279at2759"/>
<dbReference type="Pfam" id="PF00063">
    <property type="entry name" value="Myosin_head"/>
    <property type="match status" value="1"/>
</dbReference>
<dbReference type="InterPro" id="IPR051302">
    <property type="entry name" value="Dual_SerThr-Tyr_Kinase"/>
</dbReference>
<gene>
    <name evidence="30" type="ORF">EDS130_LOCUS19041</name>
</gene>
<dbReference type="GO" id="GO:0003774">
    <property type="term" value="F:cytoskeletal motor activity"/>
    <property type="evidence" value="ECO:0007669"/>
    <property type="project" value="UniProtKB-UniRule"/>
</dbReference>
<evidence type="ECO:0000256" key="3">
    <source>
        <dbReference type="ARBA" id="ARBA00008171"/>
    </source>
</evidence>
<dbReference type="GO" id="GO:0016459">
    <property type="term" value="C:myosin complex"/>
    <property type="evidence" value="ECO:0007669"/>
    <property type="project" value="UniProtKB-KW"/>
</dbReference>
<keyword evidence="8" id="KW-0716">Sensory transduction</keyword>
<evidence type="ECO:0000256" key="10">
    <source>
        <dbReference type="ARBA" id="ARBA00022741"/>
    </source>
</evidence>
<dbReference type="InterPro" id="IPR017441">
    <property type="entry name" value="Protein_kinase_ATP_BS"/>
</dbReference>
<evidence type="ECO:0000256" key="14">
    <source>
        <dbReference type="ARBA" id="ARBA00023137"/>
    </source>
</evidence>
<feature type="domain" description="Myosin motor" evidence="28">
    <location>
        <begin position="962"/>
        <end position="1661"/>
    </location>
</feature>
<dbReference type="InterPro" id="IPR001245">
    <property type="entry name" value="Ser-Thr/Tyr_kinase_cat_dom"/>
</dbReference>
<evidence type="ECO:0000313" key="31">
    <source>
        <dbReference type="Proteomes" id="UP000663852"/>
    </source>
</evidence>
<dbReference type="PROSITE" id="PS00107">
    <property type="entry name" value="PROTEIN_KINASE_ATP"/>
    <property type="match status" value="1"/>
</dbReference>
<dbReference type="InterPro" id="IPR010926">
    <property type="entry name" value="Myosin_TH1"/>
</dbReference>
<evidence type="ECO:0000256" key="11">
    <source>
        <dbReference type="ARBA" id="ARBA00022777"/>
    </source>
</evidence>
<dbReference type="GO" id="GO:0043066">
    <property type="term" value="P:negative regulation of apoptotic process"/>
    <property type="evidence" value="ECO:0007669"/>
    <property type="project" value="TreeGrafter"/>
</dbReference>
<comment type="caution">
    <text evidence="30">The sequence shown here is derived from an EMBL/GenBank/DDBJ whole genome shotgun (WGS) entry which is preliminary data.</text>
</comment>
<dbReference type="InterPro" id="IPR008271">
    <property type="entry name" value="Ser/Thr_kinase_AS"/>
</dbReference>
<feature type="region of interest" description="Disordered" evidence="26">
    <location>
        <begin position="1"/>
        <end position="35"/>
    </location>
</feature>
<dbReference type="GO" id="GO:0045743">
    <property type="term" value="P:positive regulation of fibroblast growth factor receptor signaling pathway"/>
    <property type="evidence" value="ECO:0007669"/>
    <property type="project" value="TreeGrafter"/>
</dbReference>
<keyword evidence="16 24" id="KW-0009">Actin-binding</keyword>
<dbReference type="InterPro" id="IPR001609">
    <property type="entry name" value="Myosin_head_motor_dom-like"/>
</dbReference>
<feature type="binding site" evidence="25">
    <location>
        <position position="682"/>
    </location>
    <ligand>
        <name>ATP</name>
        <dbReference type="ChEBI" id="CHEBI:30616"/>
    </ligand>
</feature>
<dbReference type="GO" id="GO:0004712">
    <property type="term" value="F:protein serine/threonine/tyrosine kinase activity"/>
    <property type="evidence" value="ECO:0007669"/>
    <property type="project" value="UniProtKB-EC"/>
</dbReference>
<dbReference type="PROSITE" id="PS00108">
    <property type="entry name" value="PROTEIN_KINASE_ST"/>
    <property type="match status" value="1"/>
</dbReference>
<evidence type="ECO:0000256" key="4">
    <source>
        <dbReference type="ARBA" id="ARBA00008314"/>
    </source>
</evidence>
<dbReference type="Pfam" id="PF00612">
    <property type="entry name" value="IQ"/>
    <property type="match status" value="1"/>
</dbReference>
<keyword evidence="12 24" id="KW-0067">ATP-binding</keyword>
<feature type="binding site" evidence="24">
    <location>
        <begin position="1055"/>
        <end position="1062"/>
    </location>
    <ligand>
        <name>ATP</name>
        <dbReference type="ChEBI" id="CHEBI:30616"/>
    </ligand>
</feature>
<evidence type="ECO:0000256" key="18">
    <source>
        <dbReference type="ARBA" id="ARBA00040421"/>
    </source>
</evidence>
<evidence type="ECO:0000256" key="24">
    <source>
        <dbReference type="PROSITE-ProRule" id="PRU00782"/>
    </source>
</evidence>
<evidence type="ECO:0000256" key="8">
    <source>
        <dbReference type="ARBA" id="ARBA00022606"/>
    </source>
</evidence>
<dbReference type="PANTHER" id="PTHR46392:SF1">
    <property type="entry name" value="DUAL SERINE_THREONINE AND TYROSINE PROTEIN KINASE"/>
    <property type="match status" value="1"/>
</dbReference>
<evidence type="ECO:0000256" key="21">
    <source>
        <dbReference type="ARBA" id="ARBA00049003"/>
    </source>
</evidence>
<evidence type="ECO:0000313" key="30">
    <source>
        <dbReference type="EMBL" id="CAF1082401.1"/>
    </source>
</evidence>
<evidence type="ECO:0000256" key="20">
    <source>
        <dbReference type="ARBA" id="ARBA00042638"/>
    </source>
</evidence>
<dbReference type="GO" id="GO:0007601">
    <property type="term" value="P:visual perception"/>
    <property type="evidence" value="ECO:0007669"/>
    <property type="project" value="UniProtKB-KW"/>
</dbReference>
<dbReference type="Gene3D" id="1.10.510.10">
    <property type="entry name" value="Transferase(Phosphotransferase) domain 1"/>
    <property type="match status" value="1"/>
</dbReference>
<dbReference type="GO" id="GO:0070374">
    <property type="term" value="P:positive regulation of ERK1 and ERK2 cascade"/>
    <property type="evidence" value="ECO:0007669"/>
    <property type="project" value="TreeGrafter"/>
</dbReference>
<comment type="similarity">
    <text evidence="2">In the C-terminal section; belongs to the TRAFAC class myosin-kinesin ATPase superfamily. Myosin family.</text>
</comment>
<keyword evidence="13 24" id="KW-0518">Myosin</keyword>
<dbReference type="Pfam" id="PF07714">
    <property type="entry name" value="PK_Tyr_Ser-Thr"/>
    <property type="match status" value="1"/>
</dbReference>
<protein>
    <recommendedName>
        <fullName evidence="18">Dual serine/threonine and tyrosine protein kinase</fullName>
        <ecNumber evidence="5">2.7.12.1</ecNumber>
    </recommendedName>
    <alternativeName>
        <fullName evidence="20">Dusty protein kinase</fullName>
    </alternativeName>
    <alternativeName>
        <fullName evidence="19">Receptor-interacting serine/threonine-protein kinase 5</fullName>
    </alternativeName>
</protein>
<dbReference type="FunFam" id="1.10.10.820:FF:000001">
    <property type="entry name" value="Myosin heavy chain"/>
    <property type="match status" value="1"/>
</dbReference>
<organism evidence="30 31">
    <name type="scientific">Adineta ricciae</name>
    <name type="common">Rotifer</name>
    <dbReference type="NCBI Taxonomy" id="249248"/>
    <lineage>
        <taxon>Eukaryota</taxon>
        <taxon>Metazoa</taxon>
        <taxon>Spiralia</taxon>
        <taxon>Gnathifera</taxon>
        <taxon>Rotifera</taxon>
        <taxon>Eurotatoria</taxon>
        <taxon>Bdelloidea</taxon>
        <taxon>Adinetida</taxon>
        <taxon>Adinetidae</taxon>
        <taxon>Adineta</taxon>
    </lineage>
</organism>
<comment type="catalytic activity">
    <reaction evidence="23">
        <text>L-tyrosyl-[protein] + ATP = O-phospho-L-tyrosyl-[protein] + ADP + H(+)</text>
        <dbReference type="Rhea" id="RHEA:10596"/>
        <dbReference type="Rhea" id="RHEA-COMP:10136"/>
        <dbReference type="Rhea" id="RHEA-COMP:20101"/>
        <dbReference type="ChEBI" id="CHEBI:15378"/>
        <dbReference type="ChEBI" id="CHEBI:30616"/>
        <dbReference type="ChEBI" id="CHEBI:46858"/>
        <dbReference type="ChEBI" id="CHEBI:61978"/>
        <dbReference type="ChEBI" id="CHEBI:456216"/>
        <dbReference type="EC" id="2.7.12.1"/>
    </reaction>
</comment>
<feature type="region of interest" description="Actin-binding" evidence="24">
    <location>
        <begin position="1537"/>
        <end position="1559"/>
    </location>
</feature>
<dbReference type="GO" id="GO:0004713">
    <property type="term" value="F:protein tyrosine kinase activity"/>
    <property type="evidence" value="ECO:0007669"/>
    <property type="project" value="UniProtKB-KW"/>
</dbReference>
<evidence type="ECO:0000259" key="29">
    <source>
        <dbReference type="PROSITE" id="PS51757"/>
    </source>
</evidence>
<comment type="similarity">
    <text evidence="4 24">Belongs to the TRAFAC class myosin-kinesin ATPase superfamily. Myosin family.</text>
</comment>
<dbReference type="EC" id="2.7.12.1" evidence="5"/>
<evidence type="ECO:0000256" key="7">
    <source>
        <dbReference type="ARBA" id="ARBA00022527"/>
    </source>
</evidence>
<keyword evidence="7" id="KW-0723">Serine/threonine-protein kinase</keyword>
<evidence type="ECO:0000256" key="15">
    <source>
        <dbReference type="ARBA" id="ARBA00023175"/>
    </source>
</evidence>
<evidence type="ECO:0000256" key="17">
    <source>
        <dbReference type="ARBA" id="ARBA00023305"/>
    </source>
</evidence>
<dbReference type="SMART" id="SM00220">
    <property type="entry name" value="S_TKc"/>
    <property type="match status" value="1"/>
</dbReference>
<evidence type="ECO:0000256" key="19">
    <source>
        <dbReference type="ARBA" id="ARBA00041268"/>
    </source>
</evidence>
<evidence type="ECO:0000256" key="25">
    <source>
        <dbReference type="PROSITE-ProRule" id="PRU10141"/>
    </source>
</evidence>
<accession>A0A814MNZ5</accession>
<evidence type="ECO:0000256" key="23">
    <source>
        <dbReference type="ARBA" id="ARBA00051680"/>
    </source>
</evidence>
<comment type="catalytic activity">
    <reaction evidence="21">
        <text>L-seryl-[protein] + ATP = O-phospho-L-seryl-[protein] + ADP + H(+)</text>
        <dbReference type="Rhea" id="RHEA:17989"/>
        <dbReference type="Rhea" id="RHEA-COMP:9863"/>
        <dbReference type="Rhea" id="RHEA-COMP:11604"/>
        <dbReference type="ChEBI" id="CHEBI:15378"/>
        <dbReference type="ChEBI" id="CHEBI:29999"/>
        <dbReference type="ChEBI" id="CHEBI:30616"/>
        <dbReference type="ChEBI" id="CHEBI:83421"/>
        <dbReference type="ChEBI" id="CHEBI:456216"/>
        <dbReference type="EC" id="2.7.12.1"/>
    </reaction>
</comment>
<evidence type="ECO:0000256" key="13">
    <source>
        <dbReference type="ARBA" id="ARBA00023123"/>
    </source>
</evidence>
<comment type="similarity">
    <text evidence="3">Belongs to the protein kinase superfamily. TKL Ser/Thr protein kinase family. ROCO subfamily.</text>
</comment>
<dbReference type="InterPro" id="IPR027417">
    <property type="entry name" value="P-loop_NTPase"/>
</dbReference>
<keyword evidence="15 24" id="KW-0505">Motor protein</keyword>
<dbReference type="Proteomes" id="UP000663852">
    <property type="component" value="Unassembled WGS sequence"/>
</dbReference>
<dbReference type="InterPro" id="IPR000048">
    <property type="entry name" value="IQ_motif_EF-hand-BS"/>
</dbReference>
<name>A0A814MNZ5_ADIRI</name>
<comment type="catalytic activity">
    <reaction evidence="22">
        <text>L-threonyl-[protein] + ATP = O-phospho-L-threonyl-[protein] + ADP + H(+)</text>
        <dbReference type="Rhea" id="RHEA:46608"/>
        <dbReference type="Rhea" id="RHEA-COMP:11060"/>
        <dbReference type="Rhea" id="RHEA-COMP:11605"/>
        <dbReference type="ChEBI" id="CHEBI:15378"/>
        <dbReference type="ChEBI" id="CHEBI:30013"/>
        <dbReference type="ChEBI" id="CHEBI:30616"/>
        <dbReference type="ChEBI" id="CHEBI:61977"/>
        <dbReference type="ChEBI" id="CHEBI:456216"/>
        <dbReference type="EC" id="2.7.12.1"/>
    </reaction>
</comment>
<keyword evidence="9" id="KW-0808">Transferase</keyword>
<keyword evidence="11" id="KW-0418">Kinase</keyword>
<evidence type="ECO:0000259" key="28">
    <source>
        <dbReference type="PROSITE" id="PS51456"/>
    </source>
</evidence>
<dbReference type="InterPro" id="IPR011009">
    <property type="entry name" value="Kinase-like_dom_sf"/>
</dbReference>
<reference evidence="30" key="1">
    <citation type="submission" date="2021-02" db="EMBL/GenBank/DDBJ databases">
        <authorList>
            <person name="Nowell W R."/>
        </authorList>
    </citation>
    <scope>NUCLEOTIDE SEQUENCE</scope>
</reference>
<keyword evidence="14" id="KW-0829">Tyrosine-protein kinase</keyword>
<dbReference type="Gene3D" id="1.20.120.720">
    <property type="entry name" value="Myosin VI head, motor domain, U50 subdomain"/>
    <property type="match status" value="1"/>
</dbReference>
<dbReference type="SUPFAM" id="SSF56112">
    <property type="entry name" value="Protein kinase-like (PK-like)"/>
    <property type="match status" value="1"/>
</dbReference>
<dbReference type="Gene3D" id="1.20.58.530">
    <property type="match status" value="1"/>
</dbReference>
<dbReference type="InterPro" id="IPR000719">
    <property type="entry name" value="Prot_kinase_dom"/>
</dbReference>
<feature type="compositionally biased region" description="Low complexity" evidence="26">
    <location>
        <begin position="18"/>
        <end position="35"/>
    </location>
</feature>
<dbReference type="FunFam" id="1.20.58.530:FF:000004">
    <property type="entry name" value="Unconventional myosin ID"/>
    <property type="match status" value="1"/>
</dbReference>
<feature type="domain" description="Protein kinase" evidence="27">
    <location>
        <begin position="653"/>
        <end position="909"/>
    </location>
</feature>
<keyword evidence="6" id="KW-0963">Cytoplasm</keyword>
<dbReference type="Gene3D" id="3.40.850.10">
    <property type="entry name" value="Kinesin motor domain"/>
    <property type="match status" value="1"/>
</dbReference>
<sequence>MTEKPRSVMRRNHGEKLSPSSPRATSPTPSTTSSTLTQQFADIIRRYNYYCEHIQRILKDTDKSYGEINDTRVLSSEKVSRMHLSKADRDFLDALETRPLALIICSQTYNGKSRFVNELLNESLLPEAPVINQYDVVRMVRIKNHPVQGASLNISGSFEIINPDNMYKNVSWTTVPRDDLVVNGTGDLHPLAEHDDENDQQETASLEIRKPLELLNDDLQIVITPSNQTLNMKQIYTQITENVVPIFIYVIEQDTLSSNDIEELRFFRSIVPNEPILFIRIDQSTNSMNVGETSCVQIFRQLCDLGFLSILGNTTGDMSPDTAPLFQSDIIDNGLVNFTHFLTYIRKHIDRLTIRAVSILQRSHEICLDLFNDSAFDMARDILITPKRLSYTREREKNLYESLIALTNSKQNEIQKLILQAISEMHETLADQACSVDIPGIELTDQLTVKHARDLKKCTTYIQEFILIKLNETIANKLLDSINILHDNYVGTLTRCLFSLENNASDADESELSTSKALQEILHSAYEVNITLPADSNLFQILIDKMKELFRTFSWSQCPRIDPEFKRSVALDILNGLSEVKLAKSVCTQLNDRIRMSHENFETLLKQLEHRHSDRLKTTEDKQQRVRKEYTPKIARLLLESTSLKDLIEYGLPKQGREVGRGQYGIVYECKSWANHLSCVIKSVMPPDDRHWNDLALEFHYLRRIPEHPRIVKLIGSVIDYTNPDQTPVLLIMERLKRDLYAALKTRLDFSTRMRIALDVVEGLRYLHGLGLVHRDIKLKNVLLDDANRVRITDLGFCKPEVMMSGSLVGTPIHMAPELFTSKYDHTVDVYAFGILFWYICSNGVKLPTNFDVCSSKDILWSAVKKGVRPERLMDFSDECWEIMTKCWDTQPSQRPYLGEVQEKIEQILNNSRTTTITYTSCKFSVLKRIILYLYFSFCCLLYIFLWKAMTTDSIEYEGTDLGVGDFILLSDITMETFVENLKIRFEKGRIYTYIGEVLVSMNPYRELPLYSPEYIQSYKGCDMFERSAHIFALAEAAYRTLKQYSASSCIVISGESGSGKTEASKIILRYITAVTNVSNQTEIQRISNILIQTNVILEAFGNSRTNRNDNSSRFGKYMDLNFDYKFEPMGGKIQHYLLEKSRVVKQQLGERNFHAFYQLLSNEDSLKTYGFRLQPEEYHYINQGNCCRLERIDDKRNFEQVIEAFHTVGFTEDEITTVWKIVGAIIHLGNLTFVDVDGEHCSVKRIDDETDPLLWISKLLECEQSEILSALTSRVVAARNEVFQTRQNITRACYGRDALSKALYERLFEWLVRYINKTLSQVSQEQIDYPFRRVYTSVVIGILDIYGFEICENNSFEQLCINYCNEKLQQLFIELVLRQEQDEYECEDITWQHVEYFDNKIICDLIDQPRHSILAYLDEACQIVGTVTDDMFLNSINQAFKTHPHYSSWETAPSDKAWKNIDTNKLFLIRHYAGDVIYSVDGFLDKNRDPLFDDFKRLLYHSQNPILSSMWPEGEKSITSISRRPLTIGTVFQNSMTSLCNLLSSKQPFYVRCIKPNVEKSEDLFDQTLIEHQIAYLGLLENVRVRRAGFCHRISYERFVQRYKIIDCVRSKLHPHGPFTRESATYICEELHINEDVVYGNTKLFVKHPTSLFQLERKRREGLESIITILQKSIRSWSQCRRYRRENAAVKIQSFYRKYRARRYIFQVNDTFSDYLGKIITWPPSGSNFAPLNAVLKRFYRRWRLNRIKLLLPLAQQEAFDCKLFASQYLHNRSSFFDISIYQQWKGDYLRLPEENSRVSEYRKALHEIRARDNFSQVLFSTLAIKLNSHMKMDERAIILTDKDIYRVDPKKNFQFKKLGTPVDDIVGLSVTPGREQLIVVHLSSNHDLVFYMQTKVDRVGEFVGHIAKLKNNSKFFVDVQRYVSAYVLKYKYVINVVWDDVDKVEFRKGSNNNISLMIPVII</sequence>
<dbReference type="EMBL" id="CAJNOJ010000090">
    <property type="protein sequence ID" value="CAF1082401.1"/>
    <property type="molecule type" value="Genomic_DNA"/>
</dbReference>
<dbReference type="GO" id="GO:0004674">
    <property type="term" value="F:protein serine/threonine kinase activity"/>
    <property type="evidence" value="ECO:0007669"/>
    <property type="project" value="UniProtKB-KW"/>
</dbReference>
<dbReference type="Gene3D" id="6.20.240.20">
    <property type="match status" value="1"/>
</dbReference>
<dbReference type="PROSITE" id="PS51757">
    <property type="entry name" value="TH1"/>
    <property type="match status" value="1"/>
</dbReference>
<dbReference type="PROSITE" id="PS50011">
    <property type="entry name" value="PROTEIN_KINASE_DOM"/>
    <property type="match status" value="1"/>
</dbReference>
<evidence type="ECO:0000256" key="16">
    <source>
        <dbReference type="ARBA" id="ARBA00023203"/>
    </source>
</evidence>
<dbReference type="GO" id="GO:0005524">
    <property type="term" value="F:ATP binding"/>
    <property type="evidence" value="ECO:0007669"/>
    <property type="project" value="UniProtKB-UniRule"/>
</dbReference>
<evidence type="ECO:0000256" key="22">
    <source>
        <dbReference type="ARBA" id="ARBA00049308"/>
    </source>
</evidence>
<evidence type="ECO:0000256" key="2">
    <source>
        <dbReference type="ARBA" id="ARBA00006998"/>
    </source>
</evidence>